<dbReference type="InterPro" id="IPR057031">
    <property type="entry name" value="SFR19-like_C"/>
</dbReference>
<feature type="compositionally biased region" description="Pro residues" evidence="1">
    <location>
        <begin position="404"/>
        <end position="420"/>
    </location>
</feature>
<feature type="compositionally biased region" description="Basic and acidic residues" evidence="1">
    <location>
        <begin position="603"/>
        <end position="614"/>
    </location>
</feature>
<reference evidence="3 4" key="1">
    <citation type="submission" date="2009-06" db="EMBL/GenBank/DDBJ databases">
        <title>The Genome Sequence of Loxodonta africana (African elephant).</title>
        <authorList>
            <person name="Di Palma F."/>
            <person name="Heiman D."/>
            <person name="Young S."/>
            <person name="Johnson J."/>
            <person name="Lander E.S."/>
            <person name="Lindblad-Toh K."/>
        </authorList>
    </citation>
    <scope>NUCLEOTIDE SEQUENCE [LARGE SCALE GENOMIC DNA]</scope>
    <source>
        <strain evidence="3 4">Isolate ISIS603380</strain>
    </source>
</reference>
<feature type="compositionally biased region" description="Polar residues" evidence="1">
    <location>
        <begin position="925"/>
        <end position="935"/>
    </location>
</feature>
<feature type="compositionally biased region" description="Low complexity" evidence="1">
    <location>
        <begin position="1070"/>
        <end position="1086"/>
    </location>
</feature>
<reference evidence="3" key="2">
    <citation type="submission" date="2025-08" db="UniProtKB">
        <authorList>
            <consortium name="Ensembl"/>
        </authorList>
    </citation>
    <scope>IDENTIFICATION</scope>
    <source>
        <strain evidence="3">Isolate ISIS603380</strain>
    </source>
</reference>
<feature type="region of interest" description="Disordered" evidence="1">
    <location>
        <begin position="359"/>
        <end position="1002"/>
    </location>
</feature>
<name>G3U010_LOXAF</name>
<accession>G3U010</accession>
<feature type="compositionally biased region" description="Polar residues" evidence="1">
    <location>
        <begin position="258"/>
        <end position="281"/>
    </location>
</feature>
<feature type="compositionally biased region" description="Basic and acidic residues" evidence="1">
    <location>
        <begin position="716"/>
        <end position="739"/>
    </location>
</feature>
<dbReference type="PANTHER" id="PTHR47013:SF1">
    <property type="entry name" value="SPLICING FACTOR, ARGININE_SERINE-RICH 19"/>
    <property type="match status" value="1"/>
</dbReference>
<dbReference type="GO" id="GO:0099122">
    <property type="term" value="F:RNA polymerase II C-terminal domain binding"/>
    <property type="evidence" value="ECO:0007669"/>
    <property type="project" value="TreeGrafter"/>
</dbReference>
<dbReference type="AlphaFoldDB" id="G3U010"/>
<dbReference type="PANTHER" id="PTHR47013">
    <property type="entry name" value="SPLICING FACTOR, ARGININE/SERINE-RICH 19"/>
    <property type="match status" value="1"/>
</dbReference>
<evidence type="ECO:0000256" key="1">
    <source>
        <dbReference type="SAM" id="MobiDB-lite"/>
    </source>
</evidence>
<feature type="compositionally biased region" description="Basic and acidic residues" evidence="1">
    <location>
        <begin position="230"/>
        <end position="239"/>
    </location>
</feature>
<dbReference type="GeneTree" id="ENSGT00950000183205"/>
<feature type="compositionally biased region" description="Basic and acidic residues" evidence="1">
    <location>
        <begin position="695"/>
        <end position="707"/>
    </location>
</feature>
<dbReference type="InterPro" id="IPR042841">
    <property type="entry name" value="SCAF1"/>
</dbReference>
<feature type="compositionally biased region" description="Low complexity" evidence="1">
    <location>
        <begin position="958"/>
        <end position="984"/>
    </location>
</feature>
<feature type="compositionally biased region" description="Basic residues" evidence="1">
    <location>
        <begin position="495"/>
        <end position="507"/>
    </location>
</feature>
<feature type="compositionally biased region" description="Basic and acidic residues" evidence="1">
    <location>
        <begin position="7"/>
        <end position="27"/>
    </location>
</feature>
<evidence type="ECO:0000313" key="4">
    <source>
        <dbReference type="Proteomes" id="UP000007646"/>
    </source>
</evidence>
<evidence type="ECO:0000313" key="3">
    <source>
        <dbReference type="Ensembl" id="ENSLAFP00000021168.1"/>
    </source>
</evidence>
<feature type="compositionally biased region" description="Basic residues" evidence="1">
    <location>
        <begin position="466"/>
        <end position="477"/>
    </location>
</feature>
<dbReference type="Ensembl" id="ENSLAFT00000031299.1">
    <property type="protein sequence ID" value="ENSLAFP00000021168.1"/>
    <property type="gene ID" value="ENSLAFG00000021360.2"/>
</dbReference>
<feature type="domain" description="SFR19-like C-terminal" evidence="2">
    <location>
        <begin position="1120"/>
        <end position="1198"/>
    </location>
</feature>
<dbReference type="Pfam" id="PF23030">
    <property type="entry name" value="SCAF11-like_C"/>
    <property type="match status" value="1"/>
</dbReference>
<proteinExistence type="predicted"/>
<organism evidence="3 4">
    <name type="scientific">Loxodonta africana</name>
    <name type="common">African elephant</name>
    <dbReference type="NCBI Taxonomy" id="9785"/>
    <lineage>
        <taxon>Eukaryota</taxon>
        <taxon>Metazoa</taxon>
        <taxon>Chordata</taxon>
        <taxon>Craniata</taxon>
        <taxon>Vertebrata</taxon>
        <taxon>Euteleostomi</taxon>
        <taxon>Mammalia</taxon>
        <taxon>Eutheria</taxon>
        <taxon>Afrotheria</taxon>
        <taxon>Proboscidea</taxon>
        <taxon>Elephantidae</taxon>
        <taxon>Loxodonta</taxon>
    </lineage>
</organism>
<feature type="region of interest" description="Disordered" evidence="1">
    <location>
        <begin position="1053"/>
        <end position="1125"/>
    </location>
</feature>
<feature type="region of interest" description="Disordered" evidence="1">
    <location>
        <begin position="1192"/>
        <end position="1227"/>
    </location>
</feature>
<feature type="compositionally biased region" description="Basic and acidic residues" evidence="1">
    <location>
        <begin position="1105"/>
        <end position="1125"/>
    </location>
</feature>
<feature type="compositionally biased region" description="Basic residues" evidence="1">
    <location>
        <begin position="832"/>
        <end position="864"/>
    </location>
</feature>
<feature type="compositionally biased region" description="Low complexity" evidence="1">
    <location>
        <begin position="479"/>
        <end position="490"/>
    </location>
</feature>
<feature type="compositionally biased region" description="Basic residues" evidence="1">
    <location>
        <begin position="549"/>
        <end position="566"/>
    </location>
</feature>
<protein>
    <submittedName>
        <fullName evidence="3">SR-related CTD associated factor 1</fullName>
    </submittedName>
</protein>
<evidence type="ECO:0000259" key="2">
    <source>
        <dbReference type="Pfam" id="PF23030"/>
    </source>
</evidence>
<feature type="compositionally biased region" description="Pro residues" evidence="1">
    <location>
        <begin position="1215"/>
        <end position="1227"/>
    </location>
</feature>
<feature type="compositionally biased region" description="Pro residues" evidence="1">
    <location>
        <begin position="910"/>
        <end position="923"/>
    </location>
</feature>
<feature type="compositionally biased region" description="Low complexity" evidence="1">
    <location>
        <begin position="388"/>
        <end position="403"/>
    </location>
</feature>
<feature type="region of interest" description="Disordered" evidence="1">
    <location>
        <begin position="1"/>
        <end position="33"/>
    </location>
</feature>
<feature type="compositionally biased region" description="Pro residues" evidence="1">
    <location>
        <begin position="305"/>
        <end position="319"/>
    </location>
</feature>
<feature type="compositionally biased region" description="Pro residues" evidence="1">
    <location>
        <begin position="217"/>
        <end position="227"/>
    </location>
</feature>
<feature type="compositionally biased region" description="Polar residues" evidence="1">
    <location>
        <begin position="202"/>
        <end position="211"/>
    </location>
</feature>
<reference evidence="3" key="3">
    <citation type="submission" date="2025-09" db="UniProtKB">
        <authorList>
            <consortium name="Ensembl"/>
        </authorList>
    </citation>
    <scope>IDENTIFICATION</scope>
    <source>
        <strain evidence="3">Isolate ISIS603380</strain>
    </source>
</reference>
<gene>
    <name evidence="3" type="primary">SCAF1</name>
</gene>
<sequence length="1227" mass="130054">MEEDDESRGKTEESGEDRGDSPPDRDPTLSPSAFILRAIQQAVGSSLQGELSNEKDGSRCHGLGWKHCQSLQSEPRVQESGGTDTATVVLDMAADGFLAGLVNVLDPPDWVPSRLDLQPGESEDMLELVAEVHIGDRDPVPLSMPSLLPRLQAWRMGKTATTKSEKAKVFIQEHVSEGWSLGGGPRSFIHPRARSRGGASPSKKSISTPFNSHHPHPPPAPPAPPAPRFDIYDPFHPTDEAYSPPPAPEQKYDPFDPTGSNPSSSAGTPSQGLSQSISRISETLAGIYDDNSLSQDFPGDESPHPDPPPQQPAPAPGTPPQADSTRADGATRRRVFVVGTEAEACREGKVSVEVVTAGSAAFPPPLLPPADSEIEEGEIVQPEEEPRLALSSLFRPSSRARPPASVPPVAQPPPQLPAPRAPEGDDFLSLHAESDGEGALQVDLGEPAPAPPATDIRWGGLDLRRKILTQRRERYRQRSASPAVPAATAPTGPPARKKSKRDRKRHGGSAGNQPATPAPATVWDSKKHRSRDRKPGSHASSSSADRRRGGSRRSRSREKRRRRRRSASPPPATSSSSSSRRERHRGKHRDGGSSKKKKKRSRSRGEKRSGDGATEKASILAPPPSSSAMSGSERDSRRRGAVPPSIQDLTDHDLFAIKRTITVGRPDKSDPRGSSPAPTSSPKREVLYDSEGLSGEERGGKSSERDRRRSRAASSSREKGSRRKALDGGDRDRDRDRSSKKARPSKELVPASGPPPKPPVSSGSRKVKLQSKVAVLIREGVSSTTPAKEATSAGLGSIGVKFSRDRESRSPFLKPDERAPAEVAKAAPGSTKPKKTKVKAKAGAKKAKGTKGKTKPSKTRKKVRSGGSSGGGGPVTLKKSKADSCSQATGAKGAEETSWSGEERATKAPSTPPPKAAPPPPVLTPDSQTVDSSCKTPEVSFLPEEASEEAGVRGGEQPATTTATSTAAAAPSAAPSAGSTAGDSGAEDGPATRVSQLPTLPPPMPWNLPAGVDCTTSGVLALTALLFKMEEANLASRAKAQELIQATNQILSHRKPPSGLGVTPAPVPTSLGLPPGPSNYLLPGSLPLGGCGSTPPTPTGLAAASDKREGSSSSEGRGDTDKYLKKLHTQERAVEEVKLIKPYYQKTDITKEEYKDILRKAVHKICHSKSGEINPVKVSNLVRAYVQRYRYFRKHGRKPGDPPGPPRPPKEPGPPDKGGPGLPLPPL</sequence>
<feature type="compositionally biased region" description="Basic residues" evidence="1">
    <location>
        <begin position="581"/>
        <end position="602"/>
    </location>
</feature>
<feature type="compositionally biased region" description="Basic and acidic residues" evidence="1">
    <location>
        <begin position="802"/>
        <end position="820"/>
    </location>
</feature>
<feature type="region of interest" description="Disordered" evidence="1">
    <location>
        <begin position="181"/>
        <end position="335"/>
    </location>
</feature>
<feature type="compositionally biased region" description="Acidic residues" evidence="1">
    <location>
        <begin position="372"/>
        <end position="383"/>
    </location>
</feature>
<keyword evidence="4" id="KW-1185">Reference proteome</keyword>
<dbReference type="Proteomes" id="UP000007646">
    <property type="component" value="Unassembled WGS sequence"/>
</dbReference>